<evidence type="ECO:0000313" key="1">
    <source>
        <dbReference type="EMBL" id="KKK49738.1"/>
    </source>
</evidence>
<gene>
    <name evidence="1" type="ORF">LCGC14_3132010</name>
</gene>
<feature type="non-terminal residue" evidence="1">
    <location>
        <position position="46"/>
    </location>
</feature>
<dbReference type="SUPFAM" id="SSF57938">
    <property type="entry name" value="DnaJ/Hsp40 cysteine-rich domain"/>
    <property type="match status" value="1"/>
</dbReference>
<sequence>MENKKTEICPICKGSGQRLVPIVLKTSHEIIMIEQVCITCKGTGKV</sequence>
<comment type="caution">
    <text evidence="1">The sequence shown here is derived from an EMBL/GenBank/DDBJ whole genome shotgun (WGS) entry which is preliminary data.</text>
</comment>
<proteinExistence type="predicted"/>
<dbReference type="EMBL" id="LAZR01068383">
    <property type="protein sequence ID" value="KKK49738.1"/>
    <property type="molecule type" value="Genomic_DNA"/>
</dbReference>
<protein>
    <submittedName>
        <fullName evidence="1">Uncharacterized protein</fullName>
    </submittedName>
</protein>
<dbReference type="AlphaFoldDB" id="A0A0F8VZE3"/>
<accession>A0A0F8VZE3</accession>
<organism evidence="1">
    <name type="scientific">marine sediment metagenome</name>
    <dbReference type="NCBI Taxonomy" id="412755"/>
    <lineage>
        <taxon>unclassified sequences</taxon>
        <taxon>metagenomes</taxon>
        <taxon>ecological metagenomes</taxon>
    </lineage>
</organism>
<reference evidence="1" key="1">
    <citation type="journal article" date="2015" name="Nature">
        <title>Complex archaea that bridge the gap between prokaryotes and eukaryotes.</title>
        <authorList>
            <person name="Spang A."/>
            <person name="Saw J.H."/>
            <person name="Jorgensen S.L."/>
            <person name="Zaremba-Niedzwiedzka K."/>
            <person name="Martijn J."/>
            <person name="Lind A.E."/>
            <person name="van Eijk R."/>
            <person name="Schleper C."/>
            <person name="Guy L."/>
            <person name="Ettema T.J."/>
        </authorList>
    </citation>
    <scope>NUCLEOTIDE SEQUENCE</scope>
</reference>
<dbReference type="Gene3D" id="2.10.230.10">
    <property type="entry name" value="Heat shock protein DnaJ, cysteine-rich domain"/>
    <property type="match status" value="1"/>
</dbReference>
<name>A0A0F8VZE3_9ZZZZ</name>
<dbReference type="InterPro" id="IPR036410">
    <property type="entry name" value="HSP_DnaJ_Cys-rich_dom_sf"/>
</dbReference>